<sequence length="74" mass="8186">MKNNLLFVIPIISIFLFLATTIGWAQSIYAQGETTKNSLDTEVNSTSKSKNISIITPWNTGNYDRKNGVGSTFN</sequence>
<evidence type="ECO:0000313" key="1">
    <source>
        <dbReference type="EMBL" id="VFJ15128.1"/>
    </source>
</evidence>
<dbReference type="GeneID" id="39421944"/>
<evidence type="ECO:0000313" key="2">
    <source>
        <dbReference type="Proteomes" id="UP000294299"/>
    </source>
</evidence>
<dbReference type="Proteomes" id="UP000294299">
    <property type="component" value="Chromosome NFRAN"/>
</dbReference>
<reference evidence="1 2" key="1">
    <citation type="submission" date="2019-02" db="EMBL/GenBank/DDBJ databases">
        <authorList>
            <person name="Lehtovirta-Morley E L."/>
        </authorList>
    </citation>
    <scope>NUCLEOTIDE SEQUENCE [LARGE SCALE GENOMIC DNA]</scope>
    <source>
        <strain evidence="1">NFRAN1</strain>
    </source>
</reference>
<dbReference type="RefSeq" id="WP_134485141.1">
    <property type="nucleotide sequence ID" value="NZ_LR216287.1"/>
</dbReference>
<proteinExistence type="predicted"/>
<keyword evidence="2" id="KW-1185">Reference proteome</keyword>
<dbReference type="AlphaFoldDB" id="A0A484IEF3"/>
<name>A0A484IEF3_9ARCH</name>
<protein>
    <submittedName>
        <fullName evidence="1">Uncharacterized protein</fullName>
    </submittedName>
</protein>
<dbReference type="EMBL" id="LR216287">
    <property type="protein sequence ID" value="VFJ15128.1"/>
    <property type="molecule type" value="Genomic_DNA"/>
</dbReference>
<dbReference type="KEGG" id="nfn:NFRAN_2805"/>
<organism evidence="1 2">
    <name type="scientific">Candidatus Nitrosocosmicus franklandianus</name>
    <dbReference type="NCBI Taxonomy" id="1798806"/>
    <lineage>
        <taxon>Archaea</taxon>
        <taxon>Nitrososphaerota</taxon>
        <taxon>Nitrososphaeria</taxon>
        <taxon>Nitrososphaerales</taxon>
        <taxon>Nitrososphaeraceae</taxon>
        <taxon>Candidatus Nitrosocosmicus</taxon>
    </lineage>
</organism>
<accession>A0A484IEF3</accession>
<gene>
    <name evidence="1" type="ORF">NFRAN_2805</name>
</gene>